<name>A0AAE1HHS9_9NEOP</name>
<dbReference type="InterPro" id="IPR045249">
    <property type="entry name" value="HARBI1-like"/>
</dbReference>
<comment type="similarity">
    <text evidence="3">Belongs to the HARBI1 family.</text>
</comment>
<evidence type="ECO:0000256" key="4">
    <source>
        <dbReference type="ARBA" id="ARBA00022722"/>
    </source>
</evidence>
<comment type="caution">
    <text evidence="9">The sequence shown here is derived from an EMBL/GenBank/DDBJ whole genome shotgun (WGS) entry which is preliminary data.</text>
</comment>
<accession>A0AAE1HHS9</accession>
<evidence type="ECO:0000256" key="7">
    <source>
        <dbReference type="ARBA" id="ARBA00023242"/>
    </source>
</evidence>
<evidence type="ECO:0000259" key="8">
    <source>
        <dbReference type="Pfam" id="PF13359"/>
    </source>
</evidence>
<evidence type="ECO:0000313" key="9">
    <source>
        <dbReference type="EMBL" id="KAK3920911.1"/>
    </source>
</evidence>
<reference evidence="9" key="2">
    <citation type="journal article" date="2023" name="BMC Genomics">
        <title>Pest status, molecular evolution, and epigenetic factors derived from the genome assembly of Frankliniella fusca, a thysanopteran phytovirus vector.</title>
        <authorList>
            <person name="Catto M.A."/>
            <person name="Labadie P.E."/>
            <person name="Jacobson A.L."/>
            <person name="Kennedy G.G."/>
            <person name="Srinivasan R."/>
            <person name="Hunt B.G."/>
        </authorList>
    </citation>
    <scope>NUCLEOTIDE SEQUENCE</scope>
    <source>
        <strain evidence="9">PL_HMW_Pooled</strain>
    </source>
</reference>
<keyword evidence="5" id="KW-0479">Metal-binding</keyword>
<evidence type="ECO:0000256" key="2">
    <source>
        <dbReference type="ARBA" id="ARBA00004123"/>
    </source>
</evidence>
<keyword evidence="4" id="KW-0540">Nuclease</keyword>
<gene>
    <name evidence="9" type="ORF">KUF71_010148</name>
</gene>
<reference evidence="9" key="1">
    <citation type="submission" date="2021-07" db="EMBL/GenBank/DDBJ databases">
        <authorList>
            <person name="Catto M.A."/>
            <person name="Jacobson A."/>
            <person name="Kennedy G."/>
            <person name="Labadie P."/>
            <person name="Hunt B.G."/>
            <person name="Srinivasan R."/>
        </authorList>
    </citation>
    <scope>NUCLEOTIDE SEQUENCE</scope>
    <source>
        <strain evidence="9">PL_HMW_Pooled</strain>
        <tissue evidence="9">Head</tissue>
    </source>
</reference>
<comment type="cofactor">
    <cofactor evidence="1">
        <name>a divalent metal cation</name>
        <dbReference type="ChEBI" id="CHEBI:60240"/>
    </cofactor>
</comment>
<evidence type="ECO:0000256" key="3">
    <source>
        <dbReference type="ARBA" id="ARBA00006958"/>
    </source>
</evidence>
<evidence type="ECO:0000313" key="10">
    <source>
        <dbReference type="Proteomes" id="UP001219518"/>
    </source>
</evidence>
<dbReference type="GO" id="GO:0016787">
    <property type="term" value="F:hydrolase activity"/>
    <property type="evidence" value="ECO:0007669"/>
    <property type="project" value="UniProtKB-KW"/>
</dbReference>
<dbReference type="PANTHER" id="PTHR22930">
    <property type="match status" value="1"/>
</dbReference>
<evidence type="ECO:0000256" key="6">
    <source>
        <dbReference type="ARBA" id="ARBA00022801"/>
    </source>
</evidence>
<dbReference type="GO" id="GO:0005634">
    <property type="term" value="C:nucleus"/>
    <property type="evidence" value="ECO:0007669"/>
    <property type="project" value="UniProtKB-SubCell"/>
</dbReference>
<keyword evidence="6" id="KW-0378">Hydrolase</keyword>
<keyword evidence="10" id="KW-1185">Reference proteome</keyword>
<dbReference type="Proteomes" id="UP001219518">
    <property type="component" value="Unassembled WGS sequence"/>
</dbReference>
<dbReference type="GO" id="GO:0004518">
    <property type="term" value="F:nuclease activity"/>
    <property type="evidence" value="ECO:0007669"/>
    <property type="project" value="UniProtKB-KW"/>
</dbReference>
<evidence type="ECO:0000256" key="5">
    <source>
        <dbReference type="ARBA" id="ARBA00022723"/>
    </source>
</evidence>
<sequence length="282" mass="32214">MCDTSFQEYFRMSKAVFERLVDAIYAHLLERGKIKRNRTPFNRCAMMGIWPLFNQDTFRSSALHFVQKKMGIHYHYQYIIEALRNMAPDYIKWPNEYEREIIKAHFEEKCGFVGVVGCMDGVSINITAPLEQPQRYVNRHHSYSILVQAVCIGDSRNFDRSPLSKNLLTCPELLSDGEHIIADGAYTLTDKVLVPYTNDGNLSRRQRTHNYLLSASRSRVENSFALLRGKRAKSPLFGNLVYKIFVIWAPLGIQDGGAVPCGLPSTKVRGVNHPHGMVNKNT</sequence>
<evidence type="ECO:0000256" key="1">
    <source>
        <dbReference type="ARBA" id="ARBA00001968"/>
    </source>
</evidence>
<organism evidence="9 10">
    <name type="scientific">Frankliniella fusca</name>
    <dbReference type="NCBI Taxonomy" id="407009"/>
    <lineage>
        <taxon>Eukaryota</taxon>
        <taxon>Metazoa</taxon>
        <taxon>Ecdysozoa</taxon>
        <taxon>Arthropoda</taxon>
        <taxon>Hexapoda</taxon>
        <taxon>Insecta</taxon>
        <taxon>Pterygota</taxon>
        <taxon>Neoptera</taxon>
        <taxon>Paraneoptera</taxon>
        <taxon>Thysanoptera</taxon>
        <taxon>Terebrantia</taxon>
        <taxon>Thripoidea</taxon>
        <taxon>Thripidae</taxon>
        <taxon>Frankliniella</taxon>
    </lineage>
</organism>
<proteinExistence type="inferred from homology"/>
<feature type="domain" description="DDE Tnp4" evidence="8">
    <location>
        <begin position="154"/>
        <end position="230"/>
    </location>
</feature>
<dbReference type="InterPro" id="IPR027806">
    <property type="entry name" value="HARBI1_dom"/>
</dbReference>
<protein>
    <submittedName>
        <fullName evidence="9">Protein ANTAGONIST OF LIKE HETEROCHROMATIN PROTEIN 1</fullName>
    </submittedName>
</protein>
<dbReference type="GO" id="GO:0046872">
    <property type="term" value="F:metal ion binding"/>
    <property type="evidence" value="ECO:0007669"/>
    <property type="project" value="UniProtKB-KW"/>
</dbReference>
<comment type="subcellular location">
    <subcellularLocation>
        <location evidence="2">Nucleus</location>
    </subcellularLocation>
</comment>
<dbReference type="PANTHER" id="PTHR22930:SF85">
    <property type="entry name" value="GH03217P-RELATED"/>
    <property type="match status" value="1"/>
</dbReference>
<keyword evidence="7" id="KW-0539">Nucleus</keyword>
<dbReference type="EMBL" id="JAHWGI010001024">
    <property type="protein sequence ID" value="KAK3920911.1"/>
    <property type="molecule type" value="Genomic_DNA"/>
</dbReference>
<dbReference type="Pfam" id="PF13359">
    <property type="entry name" value="DDE_Tnp_4"/>
    <property type="match status" value="1"/>
</dbReference>
<dbReference type="AlphaFoldDB" id="A0AAE1HHS9"/>